<dbReference type="Gene3D" id="1.10.510.10">
    <property type="entry name" value="Transferase(Phosphotransferase) domain 1"/>
    <property type="match status" value="1"/>
</dbReference>
<evidence type="ECO:0000259" key="6">
    <source>
        <dbReference type="PROSITE" id="PS50011"/>
    </source>
</evidence>
<evidence type="ECO:0000256" key="2">
    <source>
        <dbReference type="ARBA" id="ARBA00022741"/>
    </source>
</evidence>
<evidence type="ECO:0000256" key="1">
    <source>
        <dbReference type="ARBA" id="ARBA00012513"/>
    </source>
</evidence>
<organism evidence="7 8">
    <name type="scientific">Chrysochromulina tobinii</name>
    <dbReference type="NCBI Taxonomy" id="1460289"/>
    <lineage>
        <taxon>Eukaryota</taxon>
        <taxon>Haptista</taxon>
        <taxon>Haptophyta</taxon>
        <taxon>Prymnesiophyceae</taxon>
        <taxon>Prymnesiales</taxon>
        <taxon>Chrysochromulinaceae</taxon>
        <taxon>Chrysochromulina</taxon>
    </lineage>
</organism>
<dbReference type="SUPFAM" id="SSF48371">
    <property type="entry name" value="ARM repeat"/>
    <property type="match status" value="1"/>
</dbReference>
<feature type="region of interest" description="Disordered" evidence="5">
    <location>
        <begin position="725"/>
        <end position="751"/>
    </location>
</feature>
<dbReference type="GO" id="GO:0005524">
    <property type="term" value="F:ATP binding"/>
    <property type="evidence" value="ECO:0007669"/>
    <property type="project" value="UniProtKB-UniRule"/>
</dbReference>
<reference evidence="8" key="1">
    <citation type="journal article" date="2015" name="PLoS Genet.">
        <title>Genome Sequence and Transcriptome Analyses of Chrysochromulina tobin: Metabolic Tools for Enhanced Algal Fitness in the Prominent Order Prymnesiales (Haptophyceae).</title>
        <authorList>
            <person name="Hovde B.T."/>
            <person name="Deodato C.R."/>
            <person name="Hunsperger H.M."/>
            <person name="Ryken S.A."/>
            <person name="Yost W."/>
            <person name="Jha R.K."/>
            <person name="Patterson J."/>
            <person name="Monnat R.J. Jr."/>
            <person name="Barlow S.B."/>
            <person name="Starkenburg S.R."/>
            <person name="Cattolico R.A."/>
        </authorList>
    </citation>
    <scope>NUCLEOTIDE SEQUENCE</scope>
    <source>
        <strain evidence="8">CCMP291</strain>
    </source>
</reference>
<evidence type="ECO:0000313" key="8">
    <source>
        <dbReference type="Proteomes" id="UP000037460"/>
    </source>
</evidence>
<sequence>MAKDKPNYPKMLAQKYSLADEIGKGASGIVYKALNMQTGGMVAIKKVALRGESRDQLQLLQREIDLLKLLKNPYIVEYRESFNTADTLYIVMEFVENGSLQSIVRKFGKLRESLVSIYILQVLEGLNFLHDQGVIHRDIKGANILISTGGQVKLADFGVAAKHEDGLDTQANSVVGTPYWMAPEIIQMTGFTTAADIWSLGCTIVELIAGEPPYADLPPMAALFRIVNEQSPPIPPGISERLHQFLMLCFKKDPNQRPTARKLKSHAWLKPEGYTSTSSGASTLESSGAPISGSEGASAAGAVLAEAARVPAAPARWCSMRAAGGMLAEVTSGRGSLPDHILPAPATISQLEQLRQLEHQRPQAARGAAPSGTVNWSGHQRPSLGSSPAEEFRSSTLHAGERDALVDPDSTMYGTLRDGTRRGLSDTERILLREGNREGTRRGLSGLGSGGAGGDSQSSCSGPSSSIPDALSELPEDVRAAANYARELLTGRGGSVELMVRHAYSPITAPLPTVDGAAGNLSASSAIGTLTLSAADRLPNLATGGERAGGLRKVLAAYAERPLEAASFDALVAGISVPSLASALQWRLRMPWGGALDAIGGALEEDEAEYVDPFEGIPFDTERVAADEAERNPAHERLEEEALRLLVAKLVANLSGKRQRGKAENLFLTCEELLRLFDEMPPELPPLPSLPDVPLEDDADSASAATTVHMGAPTPAAGVRVLTEQNGDATSSAAAHVSKPLNTAPDPKPAPAQAEMEVPEAAPVETAAELVMERRETLARSSEAREAHEARRRIAAAEWHRHILAERAQLFVSEHGLLPLVHELSEASESTAALLGLLRLLNAVLRHGGPAVCEQACLIGVVPAALSFFDLLQPQSLRLQAAILSHTLCTGSALPLQMFIACNGPPALVALLVNPSSAREIVIRAIDAIKAVLDLRSSRTPRNDLCRTFVEHEILELLLPAIIDINAEYPRHADRGAEVVLQLSSADTAVKTRMATRKVLPGLMQLLAAPDEFAPELQVKILRTIKHLCMGEASYMDELQRAKAIPHLIGLLRLQRGGPHFAEMRNQCVNTLYLLCRINRSRQEAAAIDGALPMLQEIIEQASPLKQFALPIMCDIAKASKRARAELKQYNGVQFYLGLLSVSYWQDPALDALLVWLNDEPAHVERLMKTPQGIAQLCVVMEVKHMGTFSNMLNALSQIVYKSTVINRALGKVDPSLSASPFVTALIRRLSSNGLERRSHPLDALVRRLLLTILTEIYRKHQEPKQLVKLHHLSALLKGIIDQDKAVLVRQVASELFESFKLHDIL</sequence>
<dbReference type="OrthoDB" id="8693905at2759"/>
<evidence type="ECO:0000256" key="4">
    <source>
        <dbReference type="PROSITE-ProRule" id="PRU10141"/>
    </source>
</evidence>
<dbReference type="InterPro" id="IPR017441">
    <property type="entry name" value="Protein_kinase_ATP_BS"/>
</dbReference>
<dbReference type="Gene3D" id="1.25.10.10">
    <property type="entry name" value="Leucine-rich Repeat Variant"/>
    <property type="match status" value="2"/>
</dbReference>
<keyword evidence="7" id="KW-0808">Transferase</keyword>
<dbReference type="InterPro" id="IPR000719">
    <property type="entry name" value="Prot_kinase_dom"/>
</dbReference>
<dbReference type="Proteomes" id="UP000037460">
    <property type="component" value="Unassembled WGS sequence"/>
</dbReference>
<dbReference type="InterPro" id="IPR008271">
    <property type="entry name" value="Ser/Thr_kinase_AS"/>
</dbReference>
<dbReference type="InterPro" id="IPR016024">
    <property type="entry name" value="ARM-type_fold"/>
</dbReference>
<dbReference type="CDD" id="cd06627">
    <property type="entry name" value="STKc_Cdc7_like"/>
    <property type="match status" value="1"/>
</dbReference>
<dbReference type="Pfam" id="PF00069">
    <property type="entry name" value="Pkinase"/>
    <property type="match status" value="1"/>
</dbReference>
<feature type="compositionally biased region" description="Basic and acidic residues" evidence="5">
    <location>
        <begin position="418"/>
        <end position="441"/>
    </location>
</feature>
<keyword evidence="3 4" id="KW-0067">ATP-binding</keyword>
<keyword evidence="7" id="KW-0418">Kinase</keyword>
<gene>
    <name evidence="7" type="ORF">Ctob_002375</name>
</gene>
<feature type="binding site" evidence="4">
    <location>
        <position position="46"/>
    </location>
    <ligand>
        <name>ATP</name>
        <dbReference type="ChEBI" id="CHEBI:30616"/>
    </ligand>
</feature>
<accession>A0A0M0JA90</accession>
<comment type="caution">
    <text evidence="7">The sequence shown here is derived from an EMBL/GenBank/DDBJ whole genome shotgun (WGS) entry which is preliminary data.</text>
</comment>
<feature type="compositionally biased region" description="Gly residues" evidence="5">
    <location>
        <begin position="445"/>
        <end position="454"/>
    </location>
</feature>
<protein>
    <recommendedName>
        <fullName evidence="1">non-specific serine/threonine protein kinase</fullName>
        <ecNumber evidence="1">2.7.11.1</ecNumber>
    </recommendedName>
</protein>
<evidence type="ECO:0000313" key="7">
    <source>
        <dbReference type="EMBL" id="KOO23466.1"/>
    </source>
</evidence>
<dbReference type="InterPro" id="IPR050629">
    <property type="entry name" value="STE20/SPS1-PAK"/>
</dbReference>
<dbReference type="EC" id="2.7.11.1" evidence="1"/>
<proteinExistence type="predicted"/>
<dbReference type="PROSITE" id="PS50011">
    <property type="entry name" value="PROTEIN_KINASE_DOM"/>
    <property type="match status" value="1"/>
</dbReference>
<dbReference type="GO" id="GO:0004674">
    <property type="term" value="F:protein serine/threonine kinase activity"/>
    <property type="evidence" value="ECO:0007669"/>
    <property type="project" value="UniProtKB-EC"/>
</dbReference>
<evidence type="ECO:0000256" key="5">
    <source>
        <dbReference type="SAM" id="MobiDB-lite"/>
    </source>
</evidence>
<feature type="compositionally biased region" description="Low complexity" evidence="5">
    <location>
        <begin position="455"/>
        <end position="466"/>
    </location>
</feature>
<feature type="domain" description="Protein kinase" evidence="6">
    <location>
        <begin position="16"/>
        <end position="269"/>
    </location>
</feature>
<name>A0A0M0JA90_9EUKA</name>
<evidence type="ECO:0000256" key="3">
    <source>
        <dbReference type="ARBA" id="ARBA00022840"/>
    </source>
</evidence>
<dbReference type="FunFam" id="1.10.510.10:FF:000571">
    <property type="entry name" value="Maternal embryonic leucine zipper kinase"/>
    <property type="match status" value="1"/>
</dbReference>
<dbReference type="SMART" id="SM00220">
    <property type="entry name" value="S_TKc"/>
    <property type="match status" value="1"/>
</dbReference>
<feature type="region of interest" description="Disordered" evidence="5">
    <location>
        <begin position="359"/>
        <end position="470"/>
    </location>
</feature>
<dbReference type="PROSITE" id="PS00107">
    <property type="entry name" value="PROTEIN_KINASE_ATP"/>
    <property type="match status" value="1"/>
</dbReference>
<keyword evidence="2 4" id="KW-0547">Nucleotide-binding</keyword>
<feature type="compositionally biased region" description="Polar residues" evidence="5">
    <location>
        <begin position="372"/>
        <end position="386"/>
    </location>
</feature>
<dbReference type="PANTHER" id="PTHR48012:SF26">
    <property type="entry name" value="SERINE_THREONINE-PROTEIN KINASE DDB_G0283821-RELATED"/>
    <property type="match status" value="1"/>
</dbReference>
<dbReference type="PROSITE" id="PS00108">
    <property type="entry name" value="PROTEIN_KINASE_ST"/>
    <property type="match status" value="1"/>
</dbReference>
<dbReference type="PANTHER" id="PTHR48012">
    <property type="entry name" value="STERILE20-LIKE KINASE, ISOFORM B-RELATED"/>
    <property type="match status" value="1"/>
</dbReference>
<dbReference type="SUPFAM" id="SSF56112">
    <property type="entry name" value="Protein kinase-like (PK-like)"/>
    <property type="match status" value="1"/>
</dbReference>
<dbReference type="InterPro" id="IPR011989">
    <property type="entry name" value="ARM-like"/>
</dbReference>
<dbReference type="GO" id="GO:0005737">
    <property type="term" value="C:cytoplasm"/>
    <property type="evidence" value="ECO:0007669"/>
    <property type="project" value="TreeGrafter"/>
</dbReference>
<dbReference type="EMBL" id="JWZX01003188">
    <property type="protein sequence ID" value="KOO23466.1"/>
    <property type="molecule type" value="Genomic_DNA"/>
</dbReference>
<keyword evidence="8" id="KW-1185">Reference proteome</keyword>
<dbReference type="InterPro" id="IPR011009">
    <property type="entry name" value="Kinase-like_dom_sf"/>
</dbReference>